<dbReference type="GO" id="GO:0006107">
    <property type="term" value="P:oxaloacetate metabolic process"/>
    <property type="evidence" value="ECO:0007669"/>
    <property type="project" value="TreeGrafter"/>
</dbReference>
<feature type="binding site" evidence="5">
    <location>
        <position position="131"/>
    </location>
    <ligand>
        <name>Mg(2+)</name>
        <dbReference type="ChEBI" id="CHEBI:18420"/>
    </ligand>
</feature>
<evidence type="ECO:0000256" key="2">
    <source>
        <dbReference type="ARBA" id="ARBA00022723"/>
    </source>
</evidence>
<keyword evidence="7" id="KW-0456">Lyase</keyword>
<dbReference type="PANTHER" id="PTHR32308:SF0">
    <property type="entry name" value="HPCH_HPAI ALDOLASE_CITRATE LYASE DOMAIN-CONTAINING PROTEIN"/>
    <property type="match status" value="1"/>
</dbReference>
<evidence type="ECO:0000256" key="1">
    <source>
        <dbReference type="ARBA" id="ARBA00001946"/>
    </source>
</evidence>
<dbReference type="AlphaFoldDB" id="A0A7S6UFS8"/>
<evidence type="ECO:0000256" key="3">
    <source>
        <dbReference type="ARBA" id="ARBA00022842"/>
    </source>
</evidence>
<dbReference type="InterPro" id="IPR011206">
    <property type="entry name" value="Citrate_lyase_beta/mcl1/mcl2"/>
</dbReference>
<dbReference type="GO" id="GO:0000287">
    <property type="term" value="F:magnesium ion binding"/>
    <property type="evidence" value="ECO:0007669"/>
    <property type="project" value="TreeGrafter"/>
</dbReference>
<feature type="binding site" evidence="5">
    <location>
        <position position="158"/>
    </location>
    <ligand>
        <name>Mg(2+)</name>
        <dbReference type="ChEBI" id="CHEBI:18420"/>
    </ligand>
</feature>
<dbReference type="Pfam" id="PF03328">
    <property type="entry name" value="HpcH_HpaI"/>
    <property type="match status" value="1"/>
</dbReference>
<comment type="cofactor">
    <cofactor evidence="1">
        <name>Mg(2+)</name>
        <dbReference type="ChEBI" id="CHEBI:18420"/>
    </cofactor>
</comment>
<dbReference type="GO" id="GO:0016829">
    <property type="term" value="F:lyase activity"/>
    <property type="evidence" value="ECO:0007669"/>
    <property type="project" value="UniProtKB-KW"/>
</dbReference>
<organism evidence="7 8">
    <name type="scientific">Novilysobacter ciconiae</name>
    <dbReference type="NCBI Taxonomy" id="2781022"/>
    <lineage>
        <taxon>Bacteria</taxon>
        <taxon>Pseudomonadati</taxon>
        <taxon>Pseudomonadota</taxon>
        <taxon>Gammaproteobacteria</taxon>
        <taxon>Lysobacterales</taxon>
        <taxon>Lysobacteraceae</taxon>
        <taxon>Novilysobacter</taxon>
    </lineage>
</organism>
<gene>
    <name evidence="7" type="ORF">INQ41_12740</name>
</gene>
<dbReference type="RefSeq" id="WP_193985022.1">
    <property type="nucleotide sequence ID" value="NZ_CP063656.1"/>
</dbReference>
<proteinExistence type="predicted"/>
<evidence type="ECO:0000256" key="5">
    <source>
        <dbReference type="PIRSR" id="PIRSR015582-2"/>
    </source>
</evidence>
<evidence type="ECO:0000313" key="7">
    <source>
        <dbReference type="EMBL" id="QOW19455.1"/>
    </source>
</evidence>
<keyword evidence="2 5" id="KW-0479">Metal-binding</keyword>
<dbReference type="PANTHER" id="PTHR32308">
    <property type="entry name" value="LYASE BETA SUBUNIT, PUTATIVE (AFU_ORTHOLOGUE AFUA_4G13030)-RELATED"/>
    <property type="match status" value="1"/>
</dbReference>
<keyword evidence="8" id="KW-1185">Reference proteome</keyword>
<evidence type="ECO:0000256" key="4">
    <source>
        <dbReference type="PIRSR" id="PIRSR015582-1"/>
    </source>
</evidence>
<feature type="domain" description="HpcH/HpaI aldolase/citrate lyase" evidence="6">
    <location>
        <begin position="14"/>
        <end position="224"/>
    </location>
</feature>
<dbReference type="InterPro" id="IPR015813">
    <property type="entry name" value="Pyrv/PenolPyrv_kinase-like_dom"/>
</dbReference>
<accession>A0A7S6UFS8</accession>
<evidence type="ECO:0000259" key="6">
    <source>
        <dbReference type="Pfam" id="PF03328"/>
    </source>
</evidence>
<dbReference type="SUPFAM" id="SSF51621">
    <property type="entry name" value="Phosphoenolpyruvate/pyruvate domain"/>
    <property type="match status" value="1"/>
</dbReference>
<dbReference type="Proteomes" id="UP000594059">
    <property type="component" value="Chromosome"/>
</dbReference>
<name>A0A7S6UFS8_9GAMM</name>
<evidence type="ECO:0000313" key="8">
    <source>
        <dbReference type="Proteomes" id="UP000594059"/>
    </source>
</evidence>
<feature type="binding site" evidence="4">
    <location>
        <position position="131"/>
    </location>
    <ligand>
        <name>substrate</name>
    </ligand>
</feature>
<dbReference type="Gene3D" id="3.20.20.60">
    <property type="entry name" value="Phosphoenolpyruvate-binding domains"/>
    <property type="match status" value="1"/>
</dbReference>
<sequence length="288" mass="30633">MSTSSSDAMVNPRRCLMFVPGSRPERYAKAIATGADQVCIDLEDAVAPGDKDSARASVFAFLADTPESYSEIGLRLNPLSTELGRRDLAELKASGLAPAFVMLPKVESAQELLDADAALAGTDTGLIAQIETPRGLLDARALAHATPRLQALMFGGFDFIVALRGRASWESFFHPRVQLAVIAAEAGIGCIDVPFLDIKDEAGLVADTDRVIALGFTAKAAIHPAQVDPIQQRYLPTVEELERARRVVAALQANRGEAIQLDGKLVDRPIEIAAERAIALGVHGARAG</sequence>
<dbReference type="EMBL" id="CP063656">
    <property type="protein sequence ID" value="QOW19455.1"/>
    <property type="molecule type" value="Genomic_DNA"/>
</dbReference>
<reference evidence="7 8" key="1">
    <citation type="submission" date="2020-10" db="EMBL/GenBank/DDBJ databases">
        <title>complete genome sequencing of Lysobacter sp. H21R20.</title>
        <authorList>
            <person name="Bae J.-W."/>
            <person name="Lee S.-Y."/>
        </authorList>
    </citation>
    <scope>NUCLEOTIDE SEQUENCE [LARGE SCALE GENOMIC DNA]</scope>
    <source>
        <strain evidence="7 8">H21R20</strain>
    </source>
</reference>
<feature type="binding site" evidence="4">
    <location>
        <position position="75"/>
    </location>
    <ligand>
        <name>substrate</name>
    </ligand>
</feature>
<dbReference type="InterPro" id="IPR040442">
    <property type="entry name" value="Pyrv_kinase-like_dom_sf"/>
</dbReference>
<dbReference type="PIRSF" id="PIRSF015582">
    <property type="entry name" value="Cit_lyase_B"/>
    <property type="match status" value="1"/>
</dbReference>
<dbReference type="KEGG" id="lcic:INQ41_12740"/>
<keyword evidence="3 5" id="KW-0460">Magnesium</keyword>
<dbReference type="InterPro" id="IPR005000">
    <property type="entry name" value="Aldolase/citrate-lyase_domain"/>
</dbReference>
<protein>
    <submittedName>
        <fullName evidence="7">CoA ester lyase</fullName>
    </submittedName>
</protein>